<evidence type="ECO:0000256" key="1">
    <source>
        <dbReference type="ARBA" id="ARBA00022729"/>
    </source>
</evidence>
<gene>
    <name evidence="5" type="ORF">GCM10009431_29310</name>
</gene>
<keyword evidence="6" id="KW-1185">Reference proteome</keyword>
<dbReference type="Pfam" id="PF18962">
    <property type="entry name" value="Por_Secre_tail"/>
    <property type="match status" value="1"/>
</dbReference>
<comment type="caution">
    <text evidence="5">The sequence shown here is derived from an EMBL/GenBank/DDBJ whole genome shotgun (WGS) entry which is preliminary data.</text>
</comment>
<dbReference type="Proteomes" id="UP001500736">
    <property type="component" value="Unassembled WGS sequence"/>
</dbReference>
<evidence type="ECO:0000313" key="5">
    <source>
        <dbReference type="EMBL" id="GAA0749568.1"/>
    </source>
</evidence>
<proteinExistence type="predicted"/>
<organism evidence="5 6">
    <name type="scientific">Gaetbulibacter jejuensis</name>
    <dbReference type="NCBI Taxonomy" id="584607"/>
    <lineage>
        <taxon>Bacteria</taxon>
        <taxon>Pseudomonadati</taxon>
        <taxon>Bacteroidota</taxon>
        <taxon>Flavobacteriia</taxon>
        <taxon>Flavobacteriales</taxon>
        <taxon>Flavobacteriaceae</taxon>
        <taxon>Gaetbulibacter</taxon>
    </lineage>
</organism>
<feature type="signal peptide" evidence="2">
    <location>
        <begin position="1"/>
        <end position="19"/>
    </location>
</feature>
<evidence type="ECO:0000259" key="3">
    <source>
        <dbReference type="Pfam" id="PF18962"/>
    </source>
</evidence>
<name>A0ABP3VAP9_9FLAO</name>
<dbReference type="InterPro" id="IPR026444">
    <property type="entry name" value="Secre_tail"/>
</dbReference>
<evidence type="ECO:0008006" key="7">
    <source>
        <dbReference type="Google" id="ProtNLM"/>
    </source>
</evidence>
<sequence length="529" mass="57598">MTRKLLLLFVIAFSQIVNGQTDEPIGAPAILASTSYVCENEETENFVGFTKSPEFATCPGYDNWVDSWYTFTPTETRQYSIEIEALTGSIFDVRIGVFSGTIGNLNSMTGCATRYFSATLTMGQTYYINTRGASASTQYRLCVYPFPDAPSNDEPANADVLLESTFDVCENASVGYTTNATYTSEAECSTSNPDVWYSFTPTETGEYTFRADLVNGSTPLYIGVYSGTPGFLNPFLEEPTSPTLQCQDIVLADLTAGETYYVSVTSSNSSQAIYFELCAYKSPDAPSNDDCSNPIALTIGQSFEDSYIVATNTSASVNPGNSNFPNCGTLPDFGIYGKDVWFSVVVPASGSFTIETRAEPTETNLSDTAIETYTGSCGTETLEPFHYNLPPPNTGTAYCSNQFVIGGNEFAGMLFTNKTPGETVIIRVWGWAYQFGKFRIAAYDATLGVNEFDLNSFKYYPNPTNNVLNIKYNQNINKVTVNSIIGKAVLTKETNAQDVSVDLSSLATGIYIVTVNSGETSTNFKVLKE</sequence>
<reference evidence="6" key="1">
    <citation type="journal article" date="2019" name="Int. J. Syst. Evol. Microbiol.">
        <title>The Global Catalogue of Microorganisms (GCM) 10K type strain sequencing project: providing services to taxonomists for standard genome sequencing and annotation.</title>
        <authorList>
            <consortium name="The Broad Institute Genomics Platform"/>
            <consortium name="The Broad Institute Genome Sequencing Center for Infectious Disease"/>
            <person name="Wu L."/>
            <person name="Ma J."/>
        </authorList>
    </citation>
    <scope>NUCLEOTIDE SEQUENCE [LARGE SCALE GENOMIC DNA]</scope>
    <source>
        <strain evidence="6">JCM 15976</strain>
    </source>
</reference>
<protein>
    <recommendedName>
        <fullName evidence="7">Secreted protein (Por secretion system target)</fullName>
    </recommendedName>
</protein>
<feature type="domain" description="T9SS-like galactose binding" evidence="4">
    <location>
        <begin position="287"/>
        <end position="368"/>
    </location>
</feature>
<evidence type="ECO:0000256" key="2">
    <source>
        <dbReference type="SAM" id="SignalP"/>
    </source>
</evidence>
<feature type="domain" description="Secretion system C-terminal sorting" evidence="3">
    <location>
        <begin position="460"/>
        <end position="523"/>
    </location>
</feature>
<keyword evidence="1 2" id="KW-0732">Signal</keyword>
<dbReference type="RefSeq" id="WP_343799485.1">
    <property type="nucleotide sequence ID" value="NZ_BAAAGF010000005.1"/>
</dbReference>
<dbReference type="NCBIfam" id="TIGR04183">
    <property type="entry name" value="Por_Secre_tail"/>
    <property type="match status" value="1"/>
</dbReference>
<dbReference type="InterPro" id="IPR056600">
    <property type="entry name" value="GBD_T9SS_assoc"/>
</dbReference>
<evidence type="ECO:0000259" key="4">
    <source>
        <dbReference type="Pfam" id="PF23759"/>
    </source>
</evidence>
<dbReference type="EMBL" id="BAAAGF010000005">
    <property type="protein sequence ID" value="GAA0749568.1"/>
    <property type="molecule type" value="Genomic_DNA"/>
</dbReference>
<dbReference type="Pfam" id="PF23759">
    <property type="entry name" value="GBD_T9SS_assoc"/>
    <property type="match status" value="1"/>
</dbReference>
<evidence type="ECO:0000313" key="6">
    <source>
        <dbReference type="Proteomes" id="UP001500736"/>
    </source>
</evidence>
<dbReference type="Gene3D" id="2.60.120.380">
    <property type="match status" value="1"/>
</dbReference>
<feature type="chain" id="PRO_5045194981" description="Secreted protein (Por secretion system target)" evidence="2">
    <location>
        <begin position="20"/>
        <end position="529"/>
    </location>
</feature>
<accession>A0ABP3VAP9</accession>